<accession>A0ABX7YI14</accession>
<reference evidence="1 2" key="1">
    <citation type="submission" date="2021-04" db="EMBL/GenBank/DDBJ databases">
        <title>Complete genome sequence of a novel Streptococcus species.</title>
        <authorList>
            <person name="Teng J.L.L."/>
        </authorList>
    </citation>
    <scope>NUCLEOTIDE SEQUENCE [LARGE SCALE GENOMIC DNA]</scope>
    <source>
        <strain evidence="1 2">HKU75</strain>
    </source>
</reference>
<evidence type="ECO:0008006" key="3">
    <source>
        <dbReference type="Google" id="ProtNLM"/>
    </source>
</evidence>
<organism evidence="1 2">
    <name type="scientific">Streptococcus oriscaviae</name>
    <dbReference type="NCBI Taxonomy" id="2781599"/>
    <lineage>
        <taxon>Bacteria</taxon>
        <taxon>Bacillati</taxon>
        <taxon>Bacillota</taxon>
        <taxon>Bacilli</taxon>
        <taxon>Lactobacillales</taxon>
        <taxon>Streptococcaceae</taxon>
        <taxon>Streptococcus</taxon>
    </lineage>
</organism>
<evidence type="ECO:0000313" key="1">
    <source>
        <dbReference type="EMBL" id="QUE53416.1"/>
    </source>
</evidence>
<proteinExistence type="predicted"/>
<protein>
    <recommendedName>
        <fullName evidence="3">Phage protein</fullName>
    </recommendedName>
</protein>
<dbReference type="EMBL" id="CP073084">
    <property type="protein sequence ID" value="QUE53416.1"/>
    <property type="molecule type" value="Genomic_DNA"/>
</dbReference>
<dbReference type="RefSeq" id="WP_212569609.1">
    <property type="nucleotide sequence ID" value="NZ_CP073084.1"/>
</dbReference>
<name>A0ABX7YI14_9STRE</name>
<gene>
    <name evidence="1" type="ORF">INT76_05905</name>
</gene>
<evidence type="ECO:0000313" key="2">
    <source>
        <dbReference type="Proteomes" id="UP000677616"/>
    </source>
</evidence>
<dbReference type="Proteomes" id="UP000677616">
    <property type="component" value="Chromosome"/>
</dbReference>
<sequence length="75" mass="8897">MFKKDELYTEPRESNSNRCLFISSIKGDPEEVLYQAIVQDGMTQEEQEQLKRDIGIFWKEREAALKERTEQLTDL</sequence>
<keyword evidence="2" id="KW-1185">Reference proteome</keyword>